<reference evidence="1" key="1">
    <citation type="submission" date="2021-05" db="EMBL/GenBank/DDBJ databases">
        <authorList>
            <person name="Scholz U."/>
            <person name="Mascher M."/>
            <person name="Fiebig A."/>
        </authorList>
    </citation>
    <scope>NUCLEOTIDE SEQUENCE [LARGE SCALE GENOMIC DNA]</scope>
</reference>
<dbReference type="Proteomes" id="UP001732700">
    <property type="component" value="Chromosome 6A"/>
</dbReference>
<evidence type="ECO:0000313" key="1">
    <source>
        <dbReference type="EnsemblPlants" id="AVESA.00010b.r2.6AG1031510.1.CDS"/>
    </source>
</evidence>
<keyword evidence="2" id="KW-1185">Reference proteome</keyword>
<protein>
    <submittedName>
        <fullName evidence="1">Uncharacterized protein</fullName>
    </submittedName>
</protein>
<name>A0ACD5YLJ2_AVESA</name>
<evidence type="ECO:0000313" key="2">
    <source>
        <dbReference type="Proteomes" id="UP001732700"/>
    </source>
</evidence>
<proteinExistence type="predicted"/>
<dbReference type="EnsemblPlants" id="AVESA.00010b.r2.6AG1031510.1">
    <property type="protein sequence ID" value="AVESA.00010b.r2.6AG1031510.1.CDS"/>
    <property type="gene ID" value="AVESA.00010b.r2.6AG1031510"/>
</dbReference>
<organism evidence="1 2">
    <name type="scientific">Avena sativa</name>
    <name type="common">Oat</name>
    <dbReference type="NCBI Taxonomy" id="4498"/>
    <lineage>
        <taxon>Eukaryota</taxon>
        <taxon>Viridiplantae</taxon>
        <taxon>Streptophyta</taxon>
        <taxon>Embryophyta</taxon>
        <taxon>Tracheophyta</taxon>
        <taxon>Spermatophyta</taxon>
        <taxon>Magnoliopsida</taxon>
        <taxon>Liliopsida</taxon>
        <taxon>Poales</taxon>
        <taxon>Poaceae</taxon>
        <taxon>BOP clade</taxon>
        <taxon>Pooideae</taxon>
        <taxon>Poodae</taxon>
        <taxon>Poeae</taxon>
        <taxon>Poeae Chloroplast Group 1 (Aveneae type)</taxon>
        <taxon>Aveninae</taxon>
        <taxon>Avena</taxon>
    </lineage>
</organism>
<accession>A0ACD5YLJ2</accession>
<reference evidence="1" key="2">
    <citation type="submission" date="2025-09" db="UniProtKB">
        <authorList>
            <consortium name="EnsemblPlants"/>
        </authorList>
    </citation>
    <scope>IDENTIFICATION</scope>
</reference>
<sequence length="386" mass="39455">MDAAQWHQGLGLVKPMEGMIMAAGNQNPNANQNPPPAPPSGAEAQRAPGPNPPAAAAGAAAAGAGSTERKARPQKEKAINCPRCNSTNTKFCYYNNYSLQQPRYFCKTCRRYWTEGGSLRNVPVGGGSRKNKRSSSAVVSSAAAAAASTSAAASGTVPVGLAAKNPKLMHEGAHDLNLAFPHHHGRVLHPSEFAAFPSLESSNVCNPGGAMTANGTGGRGMGAFSAMELLRSTGCYVPMPQVQLGMPPEYAAAGFALGEFRMPPPHQQHHQQQHQQQQQQHQQQVQNMLGFSLDTGGGGGAGGYGTGLQGAQETGAGRLLFPFEDLKPGVSAAGGGASGGGGDQFEHSKDQGGGGGSGGHETLGFWNNGMIGNGSSNDGGGGGASW</sequence>